<protein>
    <submittedName>
        <fullName evidence="3">Uncharacterized protein</fullName>
    </submittedName>
</protein>
<evidence type="ECO:0000256" key="2">
    <source>
        <dbReference type="SAM" id="Phobius"/>
    </source>
</evidence>
<evidence type="ECO:0000256" key="1">
    <source>
        <dbReference type="SAM" id="MobiDB-lite"/>
    </source>
</evidence>
<evidence type="ECO:0000313" key="4">
    <source>
        <dbReference type="Proteomes" id="UP000602532"/>
    </source>
</evidence>
<sequence length="255" mass="25642">MESRTRLAVGGMSVVAASVAVICAVALTNSVALSDAAGSTIDAAAVVVPASAGDSEGDDAGEEPAPATTTDRVAETRGTRVAEVVPAPAPEVVPAAPPASSPTATNAARPSQSPTEDEVVAEAEASRSWDAARKWAERLGWSQARIDAWIDRLEKARGPLSGDRAPGGQGDRDPGDDSGRQGLVGSGSSLGQVGEAARGHGAANGSGHSSKDRPAAAGSSHKRPAHAGANADDRSTKPGVGAKKHRSRDSPDRRD</sequence>
<proteinExistence type="predicted"/>
<keyword evidence="2" id="KW-1133">Transmembrane helix</keyword>
<feature type="compositionally biased region" description="Pro residues" evidence="1">
    <location>
        <begin position="87"/>
        <end position="100"/>
    </location>
</feature>
<feature type="transmembrane region" description="Helical" evidence="2">
    <location>
        <begin position="7"/>
        <end position="27"/>
    </location>
</feature>
<keyword evidence="2" id="KW-0812">Transmembrane</keyword>
<feature type="compositionally biased region" description="Basic and acidic residues" evidence="1">
    <location>
        <begin position="170"/>
        <end position="179"/>
    </location>
</feature>
<feature type="compositionally biased region" description="Low complexity" evidence="1">
    <location>
        <begin position="101"/>
        <end position="110"/>
    </location>
</feature>
<comment type="caution">
    <text evidence="3">The sequence shown here is derived from an EMBL/GenBank/DDBJ whole genome shotgun (WGS) entry which is preliminary data.</text>
</comment>
<feature type="compositionally biased region" description="Low complexity" evidence="1">
    <location>
        <begin position="180"/>
        <end position="208"/>
    </location>
</feature>
<feature type="region of interest" description="Disordered" evidence="1">
    <location>
        <begin position="51"/>
        <end position="130"/>
    </location>
</feature>
<reference evidence="3 4" key="1">
    <citation type="submission" date="2020-08" db="EMBL/GenBank/DDBJ databases">
        <title>A Genomic Blueprint of the Chicken Gut Microbiome.</title>
        <authorList>
            <person name="Gilroy R."/>
            <person name="Ravi A."/>
            <person name="Getino M."/>
            <person name="Pursley I."/>
            <person name="Horton D.L."/>
            <person name="Alikhan N.-F."/>
            <person name="Baker D."/>
            <person name="Gharbi K."/>
            <person name="Hall N."/>
            <person name="Watson M."/>
            <person name="Adriaenssens E.M."/>
            <person name="Foster-Nyarko E."/>
            <person name="Jarju S."/>
            <person name="Secka A."/>
            <person name="Antonio M."/>
            <person name="Oren A."/>
            <person name="Chaudhuri R."/>
            <person name="La Ragione R.M."/>
            <person name="Hildebrand F."/>
            <person name="Pallen M.J."/>
        </authorList>
    </citation>
    <scope>NUCLEOTIDE SEQUENCE [LARGE SCALE GENOMIC DNA]</scope>
    <source>
        <strain evidence="3 4">Sa1CUA4</strain>
    </source>
</reference>
<accession>A0ABR8X703</accession>
<dbReference type="RefSeq" id="WP_191767285.1">
    <property type="nucleotide sequence ID" value="NZ_JACSPM010000007.1"/>
</dbReference>
<gene>
    <name evidence="3" type="ORF">H9622_15310</name>
</gene>
<feature type="region of interest" description="Disordered" evidence="1">
    <location>
        <begin position="157"/>
        <end position="255"/>
    </location>
</feature>
<dbReference type="Proteomes" id="UP000602532">
    <property type="component" value="Unassembled WGS sequence"/>
</dbReference>
<keyword evidence="4" id="KW-1185">Reference proteome</keyword>
<keyword evidence="2" id="KW-0472">Membrane</keyword>
<dbReference type="EMBL" id="JACSPM010000007">
    <property type="protein sequence ID" value="MBD8024952.1"/>
    <property type="molecule type" value="Genomic_DNA"/>
</dbReference>
<name>A0ABR8X703_9MICO</name>
<organism evidence="3 4">
    <name type="scientific">Microbacterium gallinarum</name>
    <dbReference type="NCBI Taxonomy" id="2762209"/>
    <lineage>
        <taxon>Bacteria</taxon>
        <taxon>Bacillati</taxon>
        <taxon>Actinomycetota</taxon>
        <taxon>Actinomycetes</taxon>
        <taxon>Micrococcales</taxon>
        <taxon>Microbacteriaceae</taxon>
        <taxon>Microbacterium</taxon>
    </lineage>
</organism>
<evidence type="ECO:0000313" key="3">
    <source>
        <dbReference type="EMBL" id="MBD8024952.1"/>
    </source>
</evidence>